<comment type="caution">
    <text evidence="1">The sequence shown here is derived from an EMBL/GenBank/DDBJ whole genome shotgun (WGS) entry which is preliminary data.</text>
</comment>
<dbReference type="OrthoDB" id="2486731at2759"/>
<dbReference type="Proteomes" id="UP000439903">
    <property type="component" value="Unassembled WGS sequence"/>
</dbReference>
<keyword evidence="2" id="KW-1185">Reference proteome</keyword>
<name>A0A8H4AEF5_GIGMA</name>
<protein>
    <submittedName>
        <fullName evidence="1">Uncharacterized protein</fullName>
    </submittedName>
</protein>
<sequence>MPPLRNLHSRTIEEIKLADTVRKQRFRRTQTSTNRQLRTYKIALNFCETAMAVRCVLESPHICSYCNAKLFFGETKGFCCAKGKIK</sequence>
<accession>A0A8H4AEF5</accession>
<proteinExistence type="predicted"/>
<dbReference type="EMBL" id="WTPW01000724">
    <property type="protein sequence ID" value="KAF0485065.1"/>
    <property type="molecule type" value="Genomic_DNA"/>
</dbReference>
<organism evidence="1 2">
    <name type="scientific">Gigaspora margarita</name>
    <dbReference type="NCBI Taxonomy" id="4874"/>
    <lineage>
        <taxon>Eukaryota</taxon>
        <taxon>Fungi</taxon>
        <taxon>Fungi incertae sedis</taxon>
        <taxon>Mucoromycota</taxon>
        <taxon>Glomeromycotina</taxon>
        <taxon>Glomeromycetes</taxon>
        <taxon>Diversisporales</taxon>
        <taxon>Gigasporaceae</taxon>
        <taxon>Gigaspora</taxon>
    </lineage>
</organism>
<evidence type="ECO:0000313" key="1">
    <source>
        <dbReference type="EMBL" id="KAF0485065.1"/>
    </source>
</evidence>
<evidence type="ECO:0000313" key="2">
    <source>
        <dbReference type="Proteomes" id="UP000439903"/>
    </source>
</evidence>
<gene>
    <name evidence="1" type="ORF">F8M41_022876</name>
</gene>
<dbReference type="AlphaFoldDB" id="A0A8H4AEF5"/>
<reference evidence="1 2" key="1">
    <citation type="journal article" date="2019" name="Environ. Microbiol.">
        <title>At the nexus of three kingdoms: the genome of the mycorrhizal fungus Gigaspora margarita provides insights into plant, endobacterial and fungal interactions.</title>
        <authorList>
            <person name="Venice F."/>
            <person name="Ghignone S."/>
            <person name="Salvioli di Fossalunga A."/>
            <person name="Amselem J."/>
            <person name="Novero M."/>
            <person name="Xianan X."/>
            <person name="Sedzielewska Toro K."/>
            <person name="Morin E."/>
            <person name="Lipzen A."/>
            <person name="Grigoriev I.V."/>
            <person name="Henrissat B."/>
            <person name="Martin F.M."/>
            <person name="Bonfante P."/>
        </authorList>
    </citation>
    <scope>NUCLEOTIDE SEQUENCE [LARGE SCALE GENOMIC DNA]</scope>
    <source>
        <strain evidence="1 2">BEG34</strain>
    </source>
</reference>